<reference evidence="2" key="1">
    <citation type="journal article" date="2019" name="Int. J. Syst. Evol. Microbiol.">
        <title>The Global Catalogue of Microorganisms (GCM) 10K type strain sequencing project: providing services to taxonomists for standard genome sequencing and annotation.</title>
        <authorList>
            <consortium name="The Broad Institute Genomics Platform"/>
            <consortium name="The Broad Institute Genome Sequencing Center for Infectious Disease"/>
            <person name="Wu L."/>
            <person name="Ma J."/>
        </authorList>
    </citation>
    <scope>NUCLEOTIDE SEQUENCE [LARGE SCALE GENOMIC DNA]</scope>
    <source>
        <strain evidence="2">CGMCC 1.16306</strain>
    </source>
</reference>
<comment type="caution">
    <text evidence="1">The sequence shown here is derived from an EMBL/GenBank/DDBJ whole genome shotgun (WGS) entry which is preliminary data.</text>
</comment>
<sequence length="194" mass="22116">MVIIHTIIYFVRHAESPYVSGEERKRGLSAQGRQAALRVKDVLIDKMIDVFISSPYLRAILTIKDLADALGKDILIEEDLRERMLAGKDTVIPDGAFLQAKRKLYHDKTAAFPGGESSIAAQIRAIKVVSKLLNQYKGRRIVIGTHGDIMTLMLNHFDPSYDFDFWQKTTMPDIYESTFDGETLLKVSRLWEER</sequence>
<keyword evidence="2" id="KW-1185">Reference proteome</keyword>
<evidence type="ECO:0000313" key="1">
    <source>
        <dbReference type="EMBL" id="MFC4620195.1"/>
    </source>
</evidence>
<dbReference type="PANTHER" id="PTHR48100:SF59">
    <property type="entry name" value="ADENOSYLCOBALAMIN_ALPHA-RIBAZOLE PHOSPHATASE"/>
    <property type="match status" value="1"/>
</dbReference>
<dbReference type="PANTHER" id="PTHR48100">
    <property type="entry name" value="BROAD-SPECIFICITY PHOSPHATASE YOR283W-RELATED"/>
    <property type="match status" value="1"/>
</dbReference>
<gene>
    <name evidence="1" type="ORF">ACFO4N_15900</name>
</gene>
<dbReference type="Gene3D" id="3.40.50.1240">
    <property type="entry name" value="Phosphoglycerate mutase-like"/>
    <property type="match status" value="1"/>
</dbReference>
<dbReference type="InterPro" id="IPR029033">
    <property type="entry name" value="His_PPase_superfam"/>
</dbReference>
<accession>A0ABV9GU78</accession>
<organism evidence="1 2">
    <name type="scientific">Camelliibacillus cellulosilyticus</name>
    <dbReference type="NCBI Taxonomy" id="2174486"/>
    <lineage>
        <taxon>Bacteria</taxon>
        <taxon>Bacillati</taxon>
        <taxon>Bacillota</taxon>
        <taxon>Bacilli</taxon>
        <taxon>Bacillales</taxon>
        <taxon>Sporolactobacillaceae</taxon>
        <taxon>Camelliibacillus</taxon>
    </lineage>
</organism>
<protein>
    <submittedName>
        <fullName evidence="1">Histidine phosphatase family protein</fullName>
    </submittedName>
</protein>
<evidence type="ECO:0000313" key="2">
    <source>
        <dbReference type="Proteomes" id="UP001596022"/>
    </source>
</evidence>
<proteinExistence type="predicted"/>
<dbReference type="SUPFAM" id="SSF53254">
    <property type="entry name" value="Phosphoglycerate mutase-like"/>
    <property type="match status" value="1"/>
</dbReference>
<dbReference type="EMBL" id="JBHSFW010000017">
    <property type="protein sequence ID" value="MFC4620195.1"/>
    <property type="molecule type" value="Genomic_DNA"/>
</dbReference>
<name>A0ABV9GU78_9BACL</name>
<dbReference type="SMART" id="SM00855">
    <property type="entry name" value="PGAM"/>
    <property type="match status" value="1"/>
</dbReference>
<dbReference type="RefSeq" id="WP_376847310.1">
    <property type="nucleotide sequence ID" value="NZ_JBHSFW010000017.1"/>
</dbReference>
<dbReference type="CDD" id="cd07067">
    <property type="entry name" value="HP_PGM_like"/>
    <property type="match status" value="1"/>
</dbReference>
<dbReference type="InterPro" id="IPR013078">
    <property type="entry name" value="His_Pase_superF_clade-1"/>
</dbReference>
<dbReference type="InterPro" id="IPR050275">
    <property type="entry name" value="PGM_Phosphatase"/>
</dbReference>
<dbReference type="Pfam" id="PF00300">
    <property type="entry name" value="His_Phos_1"/>
    <property type="match status" value="1"/>
</dbReference>
<dbReference type="Proteomes" id="UP001596022">
    <property type="component" value="Unassembled WGS sequence"/>
</dbReference>